<proteinExistence type="predicted"/>
<accession>A0ABU1IMZ3</accession>
<comment type="caution">
    <text evidence="1">The sequence shown here is derived from an EMBL/GenBank/DDBJ whole genome shotgun (WGS) entry which is preliminary data.</text>
</comment>
<name>A0ABU1IMZ3_9BACL</name>
<protein>
    <submittedName>
        <fullName evidence="1">Uncharacterized protein</fullName>
    </submittedName>
</protein>
<organism evidence="1 2">
    <name type="scientific">Desmospora profundinema</name>
    <dbReference type="NCBI Taxonomy" id="1571184"/>
    <lineage>
        <taxon>Bacteria</taxon>
        <taxon>Bacillati</taxon>
        <taxon>Bacillota</taxon>
        <taxon>Bacilli</taxon>
        <taxon>Bacillales</taxon>
        <taxon>Thermoactinomycetaceae</taxon>
        <taxon>Desmospora</taxon>
    </lineage>
</organism>
<evidence type="ECO:0000313" key="1">
    <source>
        <dbReference type="EMBL" id="MDR6225344.1"/>
    </source>
</evidence>
<reference evidence="1 2" key="1">
    <citation type="submission" date="2023-07" db="EMBL/GenBank/DDBJ databases">
        <title>Genomic Encyclopedia of Type Strains, Phase IV (KMG-IV): sequencing the most valuable type-strain genomes for metagenomic binning, comparative biology and taxonomic classification.</title>
        <authorList>
            <person name="Goeker M."/>
        </authorList>
    </citation>
    <scope>NUCLEOTIDE SEQUENCE [LARGE SCALE GENOMIC DNA]</scope>
    <source>
        <strain evidence="1 2">DSM 45903</strain>
    </source>
</reference>
<dbReference type="Proteomes" id="UP001185012">
    <property type="component" value="Unassembled WGS sequence"/>
</dbReference>
<gene>
    <name evidence="1" type="ORF">JOE21_001342</name>
</gene>
<evidence type="ECO:0000313" key="2">
    <source>
        <dbReference type="Proteomes" id="UP001185012"/>
    </source>
</evidence>
<dbReference type="EMBL" id="JAVDQG010000003">
    <property type="protein sequence ID" value="MDR6225344.1"/>
    <property type="molecule type" value="Genomic_DNA"/>
</dbReference>
<keyword evidence="2" id="KW-1185">Reference proteome</keyword>
<sequence length="29" mass="3538">MLTITLTNKFASFRMEQNKYTKLHMYTLI</sequence>